<dbReference type="SUPFAM" id="SSF48264">
    <property type="entry name" value="Cytochrome P450"/>
    <property type="match status" value="1"/>
</dbReference>
<dbReference type="Proteomes" id="UP000030669">
    <property type="component" value="Unassembled WGS sequence"/>
</dbReference>
<evidence type="ECO:0000313" key="12">
    <source>
        <dbReference type="Proteomes" id="UP000030669"/>
    </source>
</evidence>
<keyword evidence="7 9" id="KW-0408">Iron</keyword>
<organism evidence="11 12">
    <name type="scientific">Gloeophyllum trabeum (strain ATCC 11539 / FP-39264 / Madison 617)</name>
    <name type="common">Brown rot fungus</name>
    <dbReference type="NCBI Taxonomy" id="670483"/>
    <lineage>
        <taxon>Eukaryota</taxon>
        <taxon>Fungi</taxon>
        <taxon>Dikarya</taxon>
        <taxon>Basidiomycota</taxon>
        <taxon>Agaricomycotina</taxon>
        <taxon>Agaricomycetes</taxon>
        <taxon>Gloeophyllales</taxon>
        <taxon>Gloeophyllaceae</taxon>
        <taxon>Gloeophyllum</taxon>
    </lineage>
</organism>
<dbReference type="eggNOG" id="KOG0157">
    <property type="taxonomic scope" value="Eukaryota"/>
</dbReference>
<proteinExistence type="inferred from homology"/>
<evidence type="ECO:0000313" key="11">
    <source>
        <dbReference type="EMBL" id="EPQ50611.1"/>
    </source>
</evidence>
<evidence type="ECO:0000256" key="4">
    <source>
        <dbReference type="ARBA" id="ARBA00022617"/>
    </source>
</evidence>
<evidence type="ECO:0000256" key="10">
    <source>
        <dbReference type="RuleBase" id="RU000461"/>
    </source>
</evidence>
<reference evidence="11 12" key="1">
    <citation type="journal article" date="2012" name="Science">
        <title>The Paleozoic origin of enzymatic lignin decomposition reconstructed from 31 fungal genomes.</title>
        <authorList>
            <person name="Floudas D."/>
            <person name="Binder M."/>
            <person name="Riley R."/>
            <person name="Barry K."/>
            <person name="Blanchette R.A."/>
            <person name="Henrissat B."/>
            <person name="Martinez A.T."/>
            <person name="Otillar R."/>
            <person name="Spatafora J.W."/>
            <person name="Yadav J.S."/>
            <person name="Aerts A."/>
            <person name="Benoit I."/>
            <person name="Boyd A."/>
            <person name="Carlson A."/>
            <person name="Copeland A."/>
            <person name="Coutinho P.M."/>
            <person name="de Vries R.P."/>
            <person name="Ferreira P."/>
            <person name="Findley K."/>
            <person name="Foster B."/>
            <person name="Gaskell J."/>
            <person name="Glotzer D."/>
            <person name="Gorecki P."/>
            <person name="Heitman J."/>
            <person name="Hesse C."/>
            <person name="Hori C."/>
            <person name="Igarashi K."/>
            <person name="Jurgens J.A."/>
            <person name="Kallen N."/>
            <person name="Kersten P."/>
            <person name="Kohler A."/>
            <person name="Kuees U."/>
            <person name="Kumar T.K.A."/>
            <person name="Kuo A."/>
            <person name="LaButti K."/>
            <person name="Larrondo L.F."/>
            <person name="Lindquist E."/>
            <person name="Ling A."/>
            <person name="Lombard V."/>
            <person name="Lucas S."/>
            <person name="Lundell T."/>
            <person name="Martin R."/>
            <person name="McLaughlin D.J."/>
            <person name="Morgenstern I."/>
            <person name="Morin E."/>
            <person name="Murat C."/>
            <person name="Nagy L.G."/>
            <person name="Nolan M."/>
            <person name="Ohm R.A."/>
            <person name="Patyshakuliyeva A."/>
            <person name="Rokas A."/>
            <person name="Ruiz-Duenas F.J."/>
            <person name="Sabat G."/>
            <person name="Salamov A."/>
            <person name="Samejima M."/>
            <person name="Schmutz J."/>
            <person name="Slot J.C."/>
            <person name="St John F."/>
            <person name="Stenlid J."/>
            <person name="Sun H."/>
            <person name="Sun S."/>
            <person name="Syed K."/>
            <person name="Tsang A."/>
            <person name="Wiebenga A."/>
            <person name="Young D."/>
            <person name="Pisabarro A."/>
            <person name="Eastwood D.C."/>
            <person name="Martin F."/>
            <person name="Cullen D."/>
            <person name="Grigoriev I.V."/>
            <person name="Hibbett D.S."/>
        </authorList>
    </citation>
    <scope>NUCLEOTIDE SEQUENCE [LARGE SCALE GENOMIC DNA]</scope>
    <source>
        <strain evidence="11 12">ATCC 11539</strain>
    </source>
</reference>
<feature type="binding site" description="axial binding residue" evidence="9">
    <location>
        <position position="309"/>
    </location>
    <ligand>
        <name>heme</name>
        <dbReference type="ChEBI" id="CHEBI:30413"/>
    </ligand>
    <ligandPart>
        <name>Fe</name>
        <dbReference type="ChEBI" id="CHEBI:18248"/>
    </ligandPart>
</feature>
<dbReference type="Pfam" id="PF00067">
    <property type="entry name" value="p450"/>
    <property type="match status" value="1"/>
</dbReference>
<evidence type="ECO:0000256" key="7">
    <source>
        <dbReference type="ARBA" id="ARBA00023004"/>
    </source>
</evidence>
<dbReference type="OMA" id="EIMEEWI"/>
<evidence type="ECO:0000256" key="6">
    <source>
        <dbReference type="ARBA" id="ARBA00023002"/>
    </source>
</evidence>
<dbReference type="PANTHER" id="PTHR24305:SF166">
    <property type="entry name" value="CYTOCHROME P450 12A4, MITOCHONDRIAL-RELATED"/>
    <property type="match status" value="1"/>
</dbReference>
<dbReference type="PRINTS" id="PR00385">
    <property type="entry name" value="P450"/>
</dbReference>
<comment type="pathway">
    <text evidence="2">Secondary metabolite biosynthesis.</text>
</comment>
<dbReference type="KEGG" id="gtr:GLOTRDRAFT_50230"/>
<sequence length="366" mass="41676">MLLWRLIGRMNMIQANGDAWKKHSRIVRAALLNNLPVEMFAALSHKVFALIGKGGLKRWDDIAQRVALDAVGASVLGHDFDAITQESDFVLEYNSIMHEIANPVYLVMPVLERIFPRRRIIRRIENLVDDFDKLLERKRLDPGEDIMTFLLREPNMTHTELRNNMVLLFMAGHDTSAGGLSSLVYFLARHPDMQERARKEVLETLGPQGEPTVGRLQKLTFVNACVREALRINTPISYILPRCSETSVQLGKYLIPAGTSLNVNVYVIHHHGGYFKDPFTFAPDRFLDQGKSDASDDAWVPFGTGPRQCPARNFAIYEQRCLIAMLLREYRWTLPDDSIHKDGLHNAFSPFALTLPHDLEVVFTKL</sequence>
<dbReference type="EMBL" id="KB469314">
    <property type="protein sequence ID" value="EPQ50611.1"/>
    <property type="molecule type" value="Genomic_DNA"/>
</dbReference>
<dbReference type="GO" id="GO:0004497">
    <property type="term" value="F:monooxygenase activity"/>
    <property type="evidence" value="ECO:0007669"/>
    <property type="project" value="UniProtKB-KW"/>
</dbReference>
<dbReference type="PROSITE" id="PS00086">
    <property type="entry name" value="CYTOCHROME_P450"/>
    <property type="match status" value="1"/>
</dbReference>
<dbReference type="InterPro" id="IPR017972">
    <property type="entry name" value="Cyt_P450_CS"/>
</dbReference>
<dbReference type="InterPro" id="IPR036396">
    <property type="entry name" value="Cyt_P450_sf"/>
</dbReference>
<dbReference type="AlphaFoldDB" id="S7PS31"/>
<keyword evidence="8 10" id="KW-0503">Monooxygenase</keyword>
<dbReference type="RefSeq" id="XP_007870832.1">
    <property type="nucleotide sequence ID" value="XM_007872641.1"/>
</dbReference>
<dbReference type="Gene3D" id="1.10.630.10">
    <property type="entry name" value="Cytochrome P450"/>
    <property type="match status" value="1"/>
</dbReference>
<keyword evidence="12" id="KW-1185">Reference proteome</keyword>
<dbReference type="GO" id="GO:0016705">
    <property type="term" value="F:oxidoreductase activity, acting on paired donors, with incorporation or reduction of molecular oxygen"/>
    <property type="evidence" value="ECO:0007669"/>
    <property type="project" value="InterPro"/>
</dbReference>
<comment type="cofactor">
    <cofactor evidence="1 9">
        <name>heme</name>
        <dbReference type="ChEBI" id="CHEBI:30413"/>
    </cofactor>
</comment>
<dbReference type="GeneID" id="19306718"/>
<keyword evidence="4 9" id="KW-0349">Heme</keyword>
<dbReference type="InterPro" id="IPR001128">
    <property type="entry name" value="Cyt_P450"/>
</dbReference>
<gene>
    <name evidence="11" type="ORF">GLOTRDRAFT_50230</name>
</gene>
<evidence type="ECO:0000256" key="3">
    <source>
        <dbReference type="ARBA" id="ARBA00010617"/>
    </source>
</evidence>
<name>S7PS31_GLOTA</name>
<evidence type="ECO:0000256" key="8">
    <source>
        <dbReference type="ARBA" id="ARBA00023033"/>
    </source>
</evidence>
<dbReference type="InterPro" id="IPR002401">
    <property type="entry name" value="Cyt_P450_E_grp-I"/>
</dbReference>
<evidence type="ECO:0000256" key="9">
    <source>
        <dbReference type="PIRSR" id="PIRSR602401-1"/>
    </source>
</evidence>
<evidence type="ECO:0000256" key="2">
    <source>
        <dbReference type="ARBA" id="ARBA00005179"/>
    </source>
</evidence>
<dbReference type="PANTHER" id="PTHR24305">
    <property type="entry name" value="CYTOCHROME P450"/>
    <property type="match status" value="1"/>
</dbReference>
<dbReference type="OrthoDB" id="1470350at2759"/>
<dbReference type="GO" id="GO:0020037">
    <property type="term" value="F:heme binding"/>
    <property type="evidence" value="ECO:0007669"/>
    <property type="project" value="InterPro"/>
</dbReference>
<protein>
    <submittedName>
        <fullName evidence="11">Cytochrome P450</fullName>
    </submittedName>
</protein>
<keyword evidence="6 10" id="KW-0560">Oxidoreductase</keyword>
<evidence type="ECO:0000256" key="1">
    <source>
        <dbReference type="ARBA" id="ARBA00001971"/>
    </source>
</evidence>
<dbReference type="PRINTS" id="PR00463">
    <property type="entry name" value="EP450I"/>
</dbReference>
<dbReference type="InterPro" id="IPR050121">
    <property type="entry name" value="Cytochrome_P450_monoxygenase"/>
</dbReference>
<comment type="similarity">
    <text evidence="3 10">Belongs to the cytochrome P450 family.</text>
</comment>
<accession>S7PS31</accession>
<keyword evidence="5 9" id="KW-0479">Metal-binding</keyword>
<dbReference type="GO" id="GO:0005506">
    <property type="term" value="F:iron ion binding"/>
    <property type="evidence" value="ECO:0007669"/>
    <property type="project" value="InterPro"/>
</dbReference>
<evidence type="ECO:0000256" key="5">
    <source>
        <dbReference type="ARBA" id="ARBA00022723"/>
    </source>
</evidence>
<dbReference type="HOGENOM" id="CLU_001570_5_13_1"/>